<evidence type="ECO:0000313" key="2">
    <source>
        <dbReference type="EMBL" id="ADV63626.1"/>
    </source>
</evidence>
<feature type="region of interest" description="Disordered" evidence="1">
    <location>
        <begin position="92"/>
        <end position="158"/>
    </location>
</feature>
<organism evidence="2 3">
    <name type="scientific">Isosphaera pallida (strain ATCC 43644 / DSM 9630 / IS1B)</name>
    <dbReference type="NCBI Taxonomy" id="575540"/>
    <lineage>
        <taxon>Bacteria</taxon>
        <taxon>Pseudomonadati</taxon>
        <taxon>Planctomycetota</taxon>
        <taxon>Planctomycetia</taxon>
        <taxon>Isosphaerales</taxon>
        <taxon>Isosphaeraceae</taxon>
        <taxon>Isosphaera</taxon>
    </lineage>
</organism>
<reference key="1">
    <citation type="submission" date="2010-11" db="EMBL/GenBank/DDBJ databases">
        <title>The complete sequence of chromosome of Isophaera pallida ATCC 43644.</title>
        <authorList>
            <consortium name="US DOE Joint Genome Institute (JGI-PGF)"/>
            <person name="Lucas S."/>
            <person name="Copeland A."/>
            <person name="Lapidus A."/>
            <person name="Bruce D."/>
            <person name="Goodwin L."/>
            <person name="Pitluck S."/>
            <person name="Kyrpides N."/>
            <person name="Mavromatis K."/>
            <person name="Pagani I."/>
            <person name="Ivanova N."/>
            <person name="Saunders E."/>
            <person name="Brettin T."/>
            <person name="Detter J.C."/>
            <person name="Han C."/>
            <person name="Tapia R."/>
            <person name="Land M."/>
            <person name="Hauser L."/>
            <person name="Markowitz V."/>
            <person name="Cheng J.-F."/>
            <person name="Hugenholtz P."/>
            <person name="Woyke T."/>
            <person name="Wu D."/>
            <person name="Eisen J.A."/>
        </authorList>
    </citation>
    <scope>NUCLEOTIDE SEQUENCE</scope>
    <source>
        <strain>ATCC 43644</strain>
    </source>
</reference>
<proteinExistence type="predicted"/>
<evidence type="ECO:0000313" key="3">
    <source>
        <dbReference type="Proteomes" id="UP000008631"/>
    </source>
</evidence>
<dbReference type="HOGENOM" id="CLU_1667044_0_0_0"/>
<dbReference type="EMBL" id="CP002353">
    <property type="protein sequence ID" value="ADV63626.1"/>
    <property type="molecule type" value="Genomic_DNA"/>
</dbReference>
<name>E8R3B6_ISOPI</name>
<keyword evidence="3" id="KW-1185">Reference proteome</keyword>
<feature type="compositionally biased region" description="Polar residues" evidence="1">
    <location>
        <begin position="99"/>
        <end position="109"/>
    </location>
</feature>
<dbReference type="KEGG" id="ipa:Isop_3061"/>
<evidence type="ECO:0000256" key="1">
    <source>
        <dbReference type="SAM" id="MobiDB-lite"/>
    </source>
</evidence>
<dbReference type="InParanoid" id="E8R3B6"/>
<dbReference type="RefSeq" id="WP_013565914.1">
    <property type="nucleotide sequence ID" value="NC_014962.1"/>
</dbReference>
<dbReference type="Proteomes" id="UP000008631">
    <property type="component" value="Chromosome"/>
</dbReference>
<reference evidence="2 3" key="2">
    <citation type="journal article" date="2011" name="Stand. Genomic Sci.">
        <title>Complete genome sequence of Isosphaera pallida type strain (IS1B).</title>
        <authorList>
            <consortium name="US DOE Joint Genome Institute (JGI-PGF)"/>
            <person name="Goker M."/>
            <person name="Cleland D."/>
            <person name="Saunders E."/>
            <person name="Lapidus A."/>
            <person name="Nolan M."/>
            <person name="Lucas S."/>
            <person name="Hammon N."/>
            <person name="Deshpande S."/>
            <person name="Cheng J.F."/>
            <person name="Tapia R."/>
            <person name="Han C."/>
            <person name="Goodwin L."/>
            <person name="Pitluck S."/>
            <person name="Liolios K."/>
            <person name="Pagani I."/>
            <person name="Ivanova N."/>
            <person name="Mavromatis K."/>
            <person name="Pati A."/>
            <person name="Chen A."/>
            <person name="Palaniappan K."/>
            <person name="Land M."/>
            <person name="Hauser L."/>
            <person name="Chang Y.J."/>
            <person name="Jeffries C.D."/>
            <person name="Detter J.C."/>
            <person name="Beck B."/>
            <person name="Woyke T."/>
            <person name="Bristow J."/>
            <person name="Eisen J.A."/>
            <person name="Markowitz V."/>
            <person name="Hugenholtz P."/>
            <person name="Kyrpides N.C."/>
            <person name="Klenk H.P."/>
        </authorList>
    </citation>
    <scope>NUCLEOTIDE SEQUENCE [LARGE SCALE GENOMIC DNA]</scope>
    <source>
        <strain evidence="3">ATCC 43644 / DSM 9630 / IS1B</strain>
    </source>
</reference>
<protein>
    <submittedName>
        <fullName evidence="2">Uncharacterized protein</fullName>
    </submittedName>
</protein>
<sequence length="158" mass="16721">MRWTRPRDHRGAIGLAPSGFLARRVGFVVLLLILPPVSVKAAGCHVAQRPQQHLEFAVPGWGSNPSADPTSHSSGFLQVVDLSLITVQREPLRLDRTPCDSQPPQSSGTADPGAASCAAMTDEIPPPSPRSGGMVPVLSTTASPSHRGFPPDRPPRAQ</sequence>
<dbReference type="AlphaFoldDB" id="E8R3B6"/>
<feature type="compositionally biased region" description="Basic and acidic residues" evidence="1">
    <location>
        <begin position="149"/>
        <end position="158"/>
    </location>
</feature>
<accession>E8R3B6</accession>
<gene>
    <name evidence="2" type="ordered locus">Isop_3061</name>
</gene>